<protein>
    <submittedName>
        <fullName evidence="5">Helix-turn-helix domain-containing protein</fullName>
    </submittedName>
</protein>
<dbReference type="PRINTS" id="PR00032">
    <property type="entry name" value="HTHARAC"/>
</dbReference>
<evidence type="ECO:0000313" key="6">
    <source>
        <dbReference type="Proteomes" id="UP001371218"/>
    </source>
</evidence>
<keyword evidence="2" id="KW-0238">DNA-binding</keyword>
<dbReference type="InterPro" id="IPR009057">
    <property type="entry name" value="Homeodomain-like_sf"/>
</dbReference>
<dbReference type="InterPro" id="IPR018060">
    <property type="entry name" value="HTH_AraC"/>
</dbReference>
<dbReference type="SUPFAM" id="SSF55136">
    <property type="entry name" value="Probable bacterial effector-binding domain"/>
    <property type="match status" value="1"/>
</dbReference>
<evidence type="ECO:0000259" key="4">
    <source>
        <dbReference type="PROSITE" id="PS01124"/>
    </source>
</evidence>
<dbReference type="InterPro" id="IPR050959">
    <property type="entry name" value="MarA-like"/>
</dbReference>
<dbReference type="InterPro" id="IPR029441">
    <property type="entry name" value="Cass2"/>
</dbReference>
<proteinExistence type="predicted"/>
<gene>
    <name evidence="5" type="ORF">AACH06_23510</name>
</gene>
<dbReference type="PANTHER" id="PTHR47504:SF5">
    <property type="entry name" value="RIGHT ORIGIN-BINDING PROTEIN"/>
    <property type="match status" value="1"/>
</dbReference>
<dbReference type="EMBL" id="JBBUTG010000021">
    <property type="protein sequence ID" value="MEK8033802.1"/>
    <property type="molecule type" value="Genomic_DNA"/>
</dbReference>
<dbReference type="Pfam" id="PF14526">
    <property type="entry name" value="Cass2"/>
    <property type="match status" value="1"/>
</dbReference>
<evidence type="ECO:0000256" key="1">
    <source>
        <dbReference type="ARBA" id="ARBA00023015"/>
    </source>
</evidence>
<sequence length="306" mass="34385">MSHLKQIQRGIDFIEAHLDEDFETAEVARRALASHWHFQRTFKALTNETLKSYIRARRLANALVALDEGRSPILEIALASGFESQAAFTRAFKRAFDMTPGAYRGLGKRTQFVRKLRIDDEYLRHLRGGVSLVPTMLQRPRMTLVGMRTDFYGIESDKSNMGDKLPPLWGAFLERVGELAERQPGVQTDMLYGVVIPTPGQEQVGYLAGALVQGRPRVPEGMTAITIPAATYAEFTHRGLPKELNLTVNYIYANWLLSSGLRHTYGPDLESYGADYIPDSAESVIRYAVPVRPARDSTLRKPAWDS</sequence>
<dbReference type="InterPro" id="IPR020449">
    <property type="entry name" value="Tscrpt_reg_AraC-type_HTH"/>
</dbReference>
<dbReference type="RefSeq" id="WP_341428224.1">
    <property type="nucleotide sequence ID" value="NZ_JBBUTG010000021.1"/>
</dbReference>
<dbReference type="InterPro" id="IPR011256">
    <property type="entry name" value="Reg_factor_effector_dom_sf"/>
</dbReference>
<comment type="caution">
    <text evidence="5">The sequence shown here is derived from an EMBL/GenBank/DDBJ whole genome shotgun (WGS) entry which is preliminary data.</text>
</comment>
<organism evidence="5 6">
    <name type="scientific">Ideonella lacteola</name>
    <dbReference type="NCBI Taxonomy" id="2984193"/>
    <lineage>
        <taxon>Bacteria</taxon>
        <taxon>Pseudomonadati</taxon>
        <taxon>Pseudomonadota</taxon>
        <taxon>Betaproteobacteria</taxon>
        <taxon>Burkholderiales</taxon>
        <taxon>Sphaerotilaceae</taxon>
        <taxon>Ideonella</taxon>
    </lineage>
</organism>
<feature type="domain" description="HTH araC/xylS-type" evidence="4">
    <location>
        <begin position="8"/>
        <end position="106"/>
    </location>
</feature>
<keyword evidence="6" id="KW-1185">Reference proteome</keyword>
<dbReference type="Proteomes" id="UP001371218">
    <property type="component" value="Unassembled WGS sequence"/>
</dbReference>
<dbReference type="InterPro" id="IPR018062">
    <property type="entry name" value="HTH_AraC-typ_CS"/>
</dbReference>
<keyword evidence="3" id="KW-0804">Transcription</keyword>
<accession>A0ABU9BV09</accession>
<dbReference type="PROSITE" id="PS00041">
    <property type="entry name" value="HTH_ARAC_FAMILY_1"/>
    <property type="match status" value="1"/>
</dbReference>
<dbReference type="PANTHER" id="PTHR47504">
    <property type="entry name" value="RIGHT ORIGIN-BINDING PROTEIN"/>
    <property type="match status" value="1"/>
</dbReference>
<name>A0ABU9BV09_9BURK</name>
<dbReference type="Gene3D" id="1.10.10.60">
    <property type="entry name" value="Homeodomain-like"/>
    <property type="match status" value="2"/>
</dbReference>
<keyword evidence="1" id="KW-0805">Transcription regulation</keyword>
<dbReference type="SMART" id="SM00871">
    <property type="entry name" value="AraC_E_bind"/>
    <property type="match status" value="1"/>
</dbReference>
<dbReference type="Gene3D" id="3.20.80.10">
    <property type="entry name" value="Regulatory factor, effector binding domain"/>
    <property type="match status" value="1"/>
</dbReference>
<dbReference type="InterPro" id="IPR010499">
    <property type="entry name" value="AraC_E-bd"/>
</dbReference>
<dbReference type="PROSITE" id="PS01124">
    <property type="entry name" value="HTH_ARAC_FAMILY_2"/>
    <property type="match status" value="1"/>
</dbReference>
<evidence type="ECO:0000256" key="2">
    <source>
        <dbReference type="ARBA" id="ARBA00023125"/>
    </source>
</evidence>
<dbReference type="Pfam" id="PF12833">
    <property type="entry name" value="HTH_18"/>
    <property type="match status" value="1"/>
</dbReference>
<dbReference type="SUPFAM" id="SSF46689">
    <property type="entry name" value="Homeodomain-like"/>
    <property type="match status" value="2"/>
</dbReference>
<evidence type="ECO:0000256" key="3">
    <source>
        <dbReference type="ARBA" id="ARBA00023163"/>
    </source>
</evidence>
<reference evidence="5 6" key="1">
    <citation type="submission" date="2024-04" db="EMBL/GenBank/DDBJ databases">
        <title>Novel species of the genus Ideonella isolated from streams.</title>
        <authorList>
            <person name="Lu H."/>
        </authorList>
    </citation>
    <scope>NUCLEOTIDE SEQUENCE [LARGE SCALE GENOMIC DNA]</scope>
    <source>
        <strain evidence="5 6">DXS29W</strain>
    </source>
</reference>
<dbReference type="SMART" id="SM00342">
    <property type="entry name" value="HTH_ARAC"/>
    <property type="match status" value="1"/>
</dbReference>
<evidence type="ECO:0000313" key="5">
    <source>
        <dbReference type="EMBL" id="MEK8033802.1"/>
    </source>
</evidence>